<dbReference type="SUPFAM" id="SSF56399">
    <property type="entry name" value="ADP-ribosylation"/>
    <property type="match status" value="1"/>
</dbReference>
<dbReference type="InterPro" id="IPR042081">
    <property type="entry name" value="RNA_2'-PTrans_C"/>
</dbReference>
<keyword evidence="5" id="KW-0520">NAD</keyword>
<evidence type="ECO:0000256" key="6">
    <source>
        <dbReference type="ARBA" id="ARBA00047949"/>
    </source>
</evidence>
<keyword evidence="4 7" id="KW-0808">Transferase</keyword>
<dbReference type="AlphaFoldDB" id="A0A1R0H0K0"/>
<organism evidence="7 8">
    <name type="scientific">Smittium mucronatum</name>
    <dbReference type="NCBI Taxonomy" id="133383"/>
    <lineage>
        <taxon>Eukaryota</taxon>
        <taxon>Fungi</taxon>
        <taxon>Fungi incertae sedis</taxon>
        <taxon>Zoopagomycota</taxon>
        <taxon>Kickxellomycotina</taxon>
        <taxon>Harpellomycetes</taxon>
        <taxon>Harpellales</taxon>
        <taxon>Legeriomycetaceae</taxon>
        <taxon>Smittium</taxon>
    </lineage>
</organism>
<dbReference type="GO" id="GO:0006388">
    <property type="term" value="P:tRNA splicing, via endonucleolytic cleavage and ligation"/>
    <property type="evidence" value="ECO:0007669"/>
    <property type="project" value="TreeGrafter"/>
</dbReference>
<evidence type="ECO:0000256" key="3">
    <source>
        <dbReference type="ARBA" id="ARBA00012007"/>
    </source>
</evidence>
<comment type="function">
    <text evidence="1">Catalyzes the last step of tRNA splicing, the transfer of the splice junction 2'-phosphate from ligated tRNA to NAD to produce ADP-ribose 1''-2'' cyclic phosphate.</text>
</comment>
<keyword evidence="8" id="KW-1185">Reference proteome</keyword>
<dbReference type="PANTHER" id="PTHR12684:SF2">
    <property type="entry name" value="TRNA 2'-PHOSPHOTRANSFERASE 1"/>
    <property type="match status" value="1"/>
</dbReference>
<evidence type="ECO:0000256" key="4">
    <source>
        <dbReference type="ARBA" id="ARBA00022679"/>
    </source>
</evidence>
<accession>A0A1R0H0K0</accession>
<dbReference type="Gene3D" id="3.20.170.30">
    <property type="match status" value="1"/>
</dbReference>
<comment type="caution">
    <text evidence="7">The sequence shown here is derived from an EMBL/GenBank/DDBJ whole genome shotgun (WGS) entry which is preliminary data.</text>
</comment>
<dbReference type="Gene3D" id="1.10.10.970">
    <property type="entry name" value="RNA 2'-phosphotransferase, Tpt1/KptA family, N-terminal domain"/>
    <property type="match status" value="1"/>
</dbReference>
<dbReference type="Pfam" id="PF01885">
    <property type="entry name" value="PTS_2-RNA"/>
    <property type="match status" value="2"/>
</dbReference>
<evidence type="ECO:0000256" key="5">
    <source>
        <dbReference type="ARBA" id="ARBA00023027"/>
    </source>
</evidence>
<dbReference type="EC" id="2.7.1.160" evidence="3"/>
<dbReference type="Proteomes" id="UP000187455">
    <property type="component" value="Unassembled WGS sequence"/>
</dbReference>
<dbReference type="InterPro" id="IPR002745">
    <property type="entry name" value="Ptrans_KptA/Tpt1"/>
</dbReference>
<dbReference type="STRING" id="133383.A0A1R0H0K0"/>
<comment type="similarity">
    <text evidence="2">Belongs to the KptA/TPT1 family.</text>
</comment>
<reference evidence="7 8" key="1">
    <citation type="journal article" date="2016" name="Mol. Biol. Evol.">
        <title>Genome-Wide Survey of Gut Fungi (Harpellales) Reveals the First Horizontally Transferred Ubiquitin Gene from a Mosquito Host.</title>
        <authorList>
            <person name="Wang Y."/>
            <person name="White M.M."/>
            <person name="Kvist S."/>
            <person name="Moncalvo J.M."/>
        </authorList>
    </citation>
    <scope>NUCLEOTIDE SEQUENCE [LARGE SCALE GENOMIC DNA]</scope>
    <source>
        <strain evidence="7 8">ALG-7-W6</strain>
    </source>
</reference>
<evidence type="ECO:0000256" key="1">
    <source>
        <dbReference type="ARBA" id="ARBA00003343"/>
    </source>
</evidence>
<proteinExistence type="inferred from homology"/>
<name>A0A1R0H0K0_9FUNG</name>
<dbReference type="EMBL" id="LSSL01001344">
    <property type="protein sequence ID" value="OLY82648.1"/>
    <property type="molecule type" value="Genomic_DNA"/>
</dbReference>
<protein>
    <recommendedName>
        <fullName evidence="3">2'-phosphotransferase</fullName>
        <ecNumber evidence="3">2.7.1.160</ecNumber>
    </recommendedName>
</protein>
<dbReference type="InterPro" id="IPR042080">
    <property type="entry name" value="RNA_2'-PTrans_N"/>
</dbReference>
<dbReference type="GO" id="GO:0000215">
    <property type="term" value="F:tRNA 2'-phosphotransferase activity"/>
    <property type="evidence" value="ECO:0007669"/>
    <property type="project" value="UniProtKB-EC"/>
</dbReference>
<dbReference type="PANTHER" id="PTHR12684">
    <property type="entry name" value="PUTATIVE PHOSPHOTRANSFERASE"/>
    <property type="match status" value="1"/>
</dbReference>
<comment type="catalytic activity">
    <reaction evidence="6">
        <text>2'-phospho-[ligated tRNA] + NAD(+) = mature tRNA + ADP-alpha-D-ribose 1'',2''-cyclic phosphate + nicotinamide</text>
        <dbReference type="Rhea" id="RHEA:23324"/>
        <dbReference type="Rhea" id="RHEA-COMP:11106"/>
        <dbReference type="Rhea" id="RHEA-COMP:11107"/>
        <dbReference type="ChEBI" id="CHEBI:17154"/>
        <dbReference type="ChEBI" id="CHEBI:57540"/>
        <dbReference type="ChEBI" id="CHEBI:76596"/>
        <dbReference type="ChEBI" id="CHEBI:82883"/>
        <dbReference type="ChEBI" id="CHEBI:85027"/>
        <dbReference type="EC" id="2.7.1.160"/>
    </reaction>
</comment>
<gene>
    <name evidence="7" type="ORF">AYI68_g3224</name>
</gene>
<dbReference type="OrthoDB" id="419694at2759"/>
<evidence type="ECO:0000313" key="7">
    <source>
        <dbReference type="EMBL" id="OLY82648.1"/>
    </source>
</evidence>
<evidence type="ECO:0000256" key="2">
    <source>
        <dbReference type="ARBA" id="ARBA00009836"/>
    </source>
</evidence>
<sequence>MGGKKGDQDTMQVQTSRYLTSILRHNASKMGIPIRSDGSVLLTHILNLPRFAKLPNPKAAIENIVQTDNKQRFSLFEDVGQLYIRANQGHSIPVRDLPLEKVTDPARVPVAIHGTYRDKWELIIGKDDGVISGMRYSANVYVYVDVARAIADGIDFYVSENQVILSSGDSDGYIQPIYFSKVVDKDGNSLLELG</sequence>
<evidence type="ECO:0000313" key="8">
    <source>
        <dbReference type="Proteomes" id="UP000187455"/>
    </source>
</evidence>